<dbReference type="EMBL" id="CP001291">
    <property type="protein sequence ID" value="ACK72463.1"/>
    <property type="molecule type" value="Genomic_DNA"/>
</dbReference>
<reference evidence="3" key="1">
    <citation type="journal article" date="2011" name="MBio">
        <title>Novel metabolic attributes of the genus Cyanothece, comprising a group of unicellular nitrogen-fixing Cyanobacteria.</title>
        <authorList>
            <person name="Bandyopadhyay A."/>
            <person name="Elvitigala T."/>
            <person name="Welsh E."/>
            <person name="Stockel J."/>
            <person name="Liberton M."/>
            <person name="Min H."/>
            <person name="Sherman L.A."/>
            <person name="Pakrasi H.B."/>
        </authorList>
    </citation>
    <scope>NUCLEOTIDE SEQUENCE [LARGE SCALE GENOMIC DNA]</scope>
    <source>
        <strain evidence="3">PCC 7424</strain>
    </source>
</reference>
<feature type="transmembrane region" description="Helical" evidence="1">
    <location>
        <begin position="6"/>
        <end position="25"/>
    </location>
</feature>
<gene>
    <name evidence="2" type="ordered locus">PCC7424_4090</name>
</gene>
<dbReference type="OrthoDB" id="490817at2"/>
<organism evidence="2 3">
    <name type="scientific">Gloeothece citriformis (strain PCC 7424)</name>
    <name type="common">Cyanothece sp. (strain PCC 7424)</name>
    <dbReference type="NCBI Taxonomy" id="65393"/>
    <lineage>
        <taxon>Bacteria</taxon>
        <taxon>Bacillati</taxon>
        <taxon>Cyanobacteriota</taxon>
        <taxon>Cyanophyceae</taxon>
        <taxon>Oscillatoriophycideae</taxon>
        <taxon>Chroococcales</taxon>
        <taxon>Aphanothecaceae</taxon>
        <taxon>Gloeothece</taxon>
        <taxon>Gloeothece citriformis</taxon>
    </lineage>
</organism>
<dbReference type="HOGENOM" id="CLU_920453_0_0_3"/>
<keyword evidence="1" id="KW-1133">Transmembrane helix</keyword>
<evidence type="ECO:0000256" key="1">
    <source>
        <dbReference type="SAM" id="Phobius"/>
    </source>
</evidence>
<accession>B7KL91</accession>
<dbReference type="AlphaFoldDB" id="B7KL91"/>
<protein>
    <submittedName>
        <fullName evidence="2">Uncharacterized protein</fullName>
    </submittedName>
</protein>
<dbReference type="RefSeq" id="WP_015956048.1">
    <property type="nucleotide sequence ID" value="NC_011729.1"/>
</dbReference>
<keyword evidence="1" id="KW-0472">Membrane</keyword>
<keyword evidence="1" id="KW-0812">Transmembrane</keyword>
<evidence type="ECO:0000313" key="2">
    <source>
        <dbReference type="EMBL" id="ACK72463.1"/>
    </source>
</evidence>
<dbReference type="STRING" id="65393.PCC7424_4090"/>
<sequence>MISQKIFFTGLFALICLGLYICIICRNFKIVEETKNRLIFQIRPTFSWTSSIFFGGFALISILFTLTIPPITIINCTHYSPPISTHQPSFNTNCELTAINWLGREQSKIIIPELREALLEAKLYDGINSAFDRYRGVLVTAQENIPLIDGYISPAQPAYQHLLTIVSQINSFLENPLKESLTIYDETEKRLGYTGFAISAFVGLVTFLILAFAPYITCSFDRELNLVTIERSSLFGKKIFEHKTSDITAVTVEDASEEANYRLVLMLSSGEKLPLTYFFSSGWHEKQHMANRVQKFLRIGKQ</sequence>
<dbReference type="eggNOG" id="ENOG5030P3H">
    <property type="taxonomic scope" value="Bacteria"/>
</dbReference>
<name>B7KL91_GLOC7</name>
<evidence type="ECO:0000313" key="3">
    <source>
        <dbReference type="Proteomes" id="UP000002384"/>
    </source>
</evidence>
<proteinExistence type="predicted"/>
<feature type="transmembrane region" description="Helical" evidence="1">
    <location>
        <begin position="46"/>
        <end position="68"/>
    </location>
</feature>
<keyword evidence="3" id="KW-1185">Reference proteome</keyword>
<dbReference type="Proteomes" id="UP000002384">
    <property type="component" value="Chromosome"/>
</dbReference>
<feature type="transmembrane region" description="Helical" evidence="1">
    <location>
        <begin position="191"/>
        <end position="216"/>
    </location>
</feature>
<dbReference type="KEGG" id="cyc:PCC7424_4090"/>